<evidence type="ECO:0000313" key="1">
    <source>
        <dbReference type="EMBL" id="ELT95746.1"/>
    </source>
</evidence>
<dbReference type="HOGENOM" id="CLU_2075381_0_0_1"/>
<dbReference type="EnsemblMetazoa" id="CapteT214549">
    <property type="protein sequence ID" value="CapteP214549"/>
    <property type="gene ID" value="CapteG214549"/>
</dbReference>
<evidence type="ECO:0000313" key="3">
    <source>
        <dbReference type="Proteomes" id="UP000014760"/>
    </source>
</evidence>
<reference evidence="3" key="1">
    <citation type="submission" date="2012-12" db="EMBL/GenBank/DDBJ databases">
        <authorList>
            <person name="Hellsten U."/>
            <person name="Grimwood J."/>
            <person name="Chapman J.A."/>
            <person name="Shapiro H."/>
            <person name="Aerts A."/>
            <person name="Otillar R.P."/>
            <person name="Terry A.Y."/>
            <person name="Boore J.L."/>
            <person name="Simakov O."/>
            <person name="Marletaz F."/>
            <person name="Cho S.-J."/>
            <person name="Edsinger-Gonzales E."/>
            <person name="Havlak P."/>
            <person name="Kuo D.-H."/>
            <person name="Larsson T."/>
            <person name="Lv J."/>
            <person name="Arendt D."/>
            <person name="Savage R."/>
            <person name="Osoegawa K."/>
            <person name="de Jong P."/>
            <person name="Lindberg D.R."/>
            <person name="Seaver E.C."/>
            <person name="Weisblat D.A."/>
            <person name="Putnam N.H."/>
            <person name="Grigoriev I.V."/>
            <person name="Rokhsar D.S."/>
        </authorList>
    </citation>
    <scope>NUCLEOTIDE SEQUENCE</scope>
    <source>
        <strain evidence="3">I ESC-2004</strain>
    </source>
</reference>
<name>R7TWC9_CAPTE</name>
<dbReference type="EMBL" id="KB309028">
    <property type="protein sequence ID" value="ELT95746.1"/>
    <property type="molecule type" value="Genomic_DNA"/>
</dbReference>
<organism evidence="1">
    <name type="scientific">Capitella teleta</name>
    <name type="common">Polychaete worm</name>
    <dbReference type="NCBI Taxonomy" id="283909"/>
    <lineage>
        <taxon>Eukaryota</taxon>
        <taxon>Metazoa</taxon>
        <taxon>Spiralia</taxon>
        <taxon>Lophotrochozoa</taxon>
        <taxon>Annelida</taxon>
        <taxon>Polychaeta</taxon>
        <taxon>Sedentaria</taxon>
        <taxon>Scolecida</taxon>
        <taxon>Capitellidae</taxon>
        <taxon>Capitella</taxon>
    </lineage>
</organism>
<protein>
    <submittedName>
        <fullName evidence="1 2">Uncharacterized protein</fullName>
    </submittedName>
</protein>
<accession>R7TWC9</accession>
<evidence type="ECO:0000313" key="2">
    <source>
        <dbReference type="EnsemblMetazoa" id="CapteP214549"/>
    </source>
</evidence>
<dbReference type="AlphaFoldDB" id="R7TWC9"/>
<keyword evidence="3" id="KW-1185">Reference proteome</keyword>
<reference evidence="2" key="3">
    <citation type="submission" date="2015-06" db="UniProtKB">
        <authorList>
            <consortium name="EnsemblMetazoa"/>
        </authorList>
    </citation>
    <scope>IDENTIFICATION</scope>
</reference>
<sequence>MDYHDYGRDCQHGQCDTLKIGIVFSADESNCLLRLIARQFRCSCQTAVHTCRDSQYEHGHGCLFIFLQPGEQNVMHLRLIAAGIKESDMTCSSKLKRQKKREHPQTLSSHVIQTLVTC</sequence>
<proteinExistence type="predicted"/>
<dbReference type="EMBL" id="AMQN01011698">
    <property type="status" value="NOT_ANNOTATED_CDS"/>
    <property type="molecule type" value="Genomic_DNA"/>
</dbReference>
<reference evidence="1 3" key="2">
    <citation type="journal article" date="2013" name="Nature">
        <title>Insights into bilaterian evolution from three spiralian genomes.</title>
        <authorList>
            <person name="Simakov O."/>
            <person name="Marletaz F."/>
            <person name="Cho S.J."/>
            <person name="Edsinger-Gonzales E."/>
            <person name="Havlak P."/>
            <person name="Hellsten U."/>
            <person name="Kuo D.H."/>
            <person name="Larsson T."/>
            <person name="Lv J."/>
            <person name="Arendt D."/>
            <person name="Savage R."/>
            <person name="Osoegawa K."/>
            <person name="de Jong P."/>
            <person name="Grimwood J."/>
            <person name="Chapman J.A."/>
            <person name="Shapiro H."/>
            <person name="Aerts A."/>
            <person name="Otillar R.P."/>
            <person name="Terry A.Y."/>
            <person name="Boore J.L."/>
            <person name="Grigoriev I.V."/>
            <person name="Lindberg D.R."/>
            <person name="Seaver E.C."/>
            <person name="Weisblat D.A."/>
            <person name="Putnam N.H."/>
            <person name="Rokhsar D.S."/>
        </authorList>
    </citation>
    <scope>NUCLEOTIDE SEQUENCE</scope>
    <source>
        <strain evidence="1 3">I ESC-2004</strain>
    </source>
</reference>
<gene>
    <name evidence="1" type="ORF">CAPTEDRAFT_214549</name>
</gene>
<dbReference type="Proteomes" id="UP000014760">
    <property type="component" value="Unassembled WGS sequence"/>
</dbReference>